<reference evidence="1 2" key="1">
    <citation type="submission" date="2020-05" db="EMBL/GenBank/DDBJ databases">
        <title>Vigna angularis (adzuki bean) Var. LongXiaoDou No. 4 denovo assembly.</title>
        <authorList>
            <person name="Xiang H."/>
        </authorList>
    </citation>
    <scope>NUCLEOTIDE SEQUENCE [LARGE SCALE GENOMIC DNA]</scope>
    <source>
        <tissue evidence="1">Leaf</tissue>
    </source>
</reference>
<evidence type="ECO:0000313" key="2">
    <source>
        <dbReference type="Proteomes" id="UP000743370"/>
    </source>
</evidence>
<protein>
    <submittedName>
        <fullName evidence="1">Uncharacterized protein</fullName>
    </submittedName>
</protein>
<evidence type="ECO:0000313" key="1">
    <source>
        <dbReference type="EMBL" id="KAG2405270.1"/>
    </source>
</evidence>
<dbReference type="EMBL" id="JABFOF010000002">
    <property type="protein sequence ID" value="KAG2405270.1"/>
    <property type="molecule type" value="Genomic_DNA"/>
</dbReference>
<sequence length="234" mass="26406">MKKMYLLPAPLLVGSTPKHSRSAQKHLRSTLKDLRSAPKDLKSTLKDLRSAPKHLRFAQKHLISASRRRLLVLSTTPDVVQSLKLCEQDHLLLAGSTAGRGRNREWWKRKLQMLRQWQREVLATSLETVILVVDLHFLLLDLRPPPPRITVEGATGPFSIHRLSFSVSLFSLFQSSLFPHYATHAIHYQINMPHGPAEELGHQCCKCTVLGLFQYGIRADLSACSASVHPSDRS</sequence>
<gene>
    <name evidence="1" type="ORF">HKW66_Vig0045250</name>
</gene>
<organism evidence="1 2">
    <name type="scientific">Phaseolus angularis</name>
    <name type="common">Azuki bean</name>
    <name type="synonym">Vigna angularis</name>
    <dbReference type="NCBI Taxonomy" id="3914"/>
    <lineage>
        <taxon>Eukaryota</taxon>
        <taxon>Viridiplantae</taxon>
        <taxon>Streptophyta</taxon>
        <taxon>Embryophyta</taxon>
        <taxon>Tracheophyta</taxon>
        <taxon>Spermatophyta</taxon>
        <taxon>Magnoliopsida</taxon>
        <taxon>eudicotyledons</taxon>
        <taxon>Gunneridae</taxon>
        <taxon>Pentapetalae</taxon>
        <taxon>rosids</taxon>
        <taxon>fabids</taxon>
        <taxon>Fabales</taxon>
        <taxon>Fabaceae</taxon>
        <taxon>Papilionoideae</taxon>
        <taxon>50 kb inversion clade</taxon>
        <taxon>NPAAA clade</taxon>
        <taxon>indigoferoid/millettioid clade</taxon>
        <taxon>Phaseoleae</taxon>
        <taxon>Vigna</taxon>
    </lineage>
</organism>
<dbReference type="AlphaFoldDB" id="A0A8T0KY30"/>
<name>A0A8T0KY30_PHAAN</name>
<accession>A0A8T0KY30</accession>
<dbReference type="Proteomes" id="UP000743370">
    <property type="component" value="Unassembled WGS sequence"/>
</dbReference>
<proteinExistence type="predicted"/>
<comment type="caution">
    <text evidence="1">The sequence shown here is derived from an EMBL/GenBank/DDBJ whole genome shotgun (WGS) entry which is preliminary data.</text>
</comment>